<protein>
    <recommendedName>
        <fullName evidence="12">GPI ethanolamine phosphate transferase 2 C-terminal domain-containing protein</fullName>
    </recommendedName>
</protein>
<feature type="transmembrane region" description="Helical" evidence="11">
    <location>
        <begin position="635"/>
        <end position="657"/>
    </location>
</feature>
<gene>
    <name evidence="13" type="ORF">LLUT_LOCUS12918</name>
</gene>
<evidence type="ECO:0000256" key="9">
    <source>
        <dbReference type="ARBA" id="ARBA00023136"/>
    </source>
</evidence>
<keyword evidence="5" id="KW-0808">Transferase</keyword>
<keyword evidence="7" id="KW-0256">Endoplasmic reticulum</keyword>
<dbReference type="Proteomes" id="UP001497480">
    <property type="component" value="Unassembled WGS sequence"/>
</dbReference>
<evidence type="ECO:0000256" key="6">
    <source>
        <dbReference type="ARBA" id="ARBA00022692"/>
    </source>
</evidence>
<evidence type="ECO:0000256" key="4">
    <source>
        <dbReference type="ARBA" id="ARBA00022502"/>
    </source>
</evidence>
<sequence length="999" mass="110701">MSSISCTKLTLFTIGAVIIQFIGLSIFVFGFFPVKPTLSGHSGSESFRSPTCHNNGIANQSDASLSSERLKLLYQEVSEIPPSYDRLIIMVIDGLPAEFVLGKKGQPPGKAFTEAMPYTQSLLAKGVAVGYHAIAAAPTVTMPRLKAMVSGAIGGFLDVAFNFNTQAYLDDNLLAQFFRSGRKMVMHGDDTWLKLFPGLFHRHDGVNSFFVKDTVQVDQNVSRHLNGELSRDDWDFLILHYLGLDHVGHTGGRSSVLMASKLSEMDEVVKMIHLNTLRNLQNDHEQTLLVVVSDHGMTENGNHGGSSYEETDSLALFISPKNHACDHALSNYDTIFQVDIAPTLALLFGVPIPKNNVGVLISQMIDSMTDVQKLRALQLNSWQLFRLLQAQLPGLSCRNFPCDAFVTNSGHKISDCKGSMEKMFCCLYLNAATAHDAWKAKVATRSNSTEGYNNIVAAYHEFLSKASEWLSHKATDKPINLLLFGVAALITSCLILLRLVFAIHKDVSAGGTQDLDNYMKPWKSDEVFILFGIMILVISMGSSSMIEEEHYIWHFLTSTISVLFLRKAMQSFECDKAHGFLSSIKTTDNISGCQMGLMFLTLCSGRILRGWHQGGVNWTNLPDISKWLEQTGSHYINLIQIASCVMIIILGIYVLYLMGSKTKVKMMIGSGLLMSGFLVLHHFVKHQGMSSSYNKDATVSIQIFYSILGITTVTAVLVFPWVMPMKTPEMCSRWNSCISTSVPVEILNMTPILVLKDSLYVVGCVYITLWCLLQLLLQQPINAMPVLLLFVQVLASMLTFSFSGSHHKQWVEIAMLYNLGMAGHFALGNSNTLATIDVAGAFIVMLLPPAFGISSQSNFMSGLLMFIITYASPMLFFLSMVLCISLKVTDRLLLTKDESSGEFLKPLLGFPCLVPLSMNSVLLTAFTIVLLLMRNHLFIWSVFSPKYLYVCAATACVYVGVFIVFATVVYTYMVLFWLRKSSWASGMENGVWSSKARTN</sequence>
<dbReference type="PANTHER" id="PTHR23072">
    <property type="entry name" value="PHOSPHATIDYLINOSITOL GLYCAN-RELATED"/>
    <property type="match status" value="1"/>
</dbReference>
<feature type="transmembrane region" description="Helical" evidence="11">
    <location>
        <begin position="833"/>
        <end position="851"/>
    </location>
</feature>
<evidence type="ECO:0000256" key="1">
    <source>
        <dbReference type="ARBA" id="ARBA00004477"/>
    </source>
</evidence>
<dbReference type="InterPro" id="IPR037674">
    <property type="entry name" value="PIG-G_N"/>
</dbReference>
<dbReference type="PANTHER" id="PTHR23072:SF0">
    <property type="entry name" value="GPI ETHANOLAMINE PHOSPHATE TRANSFERASE 2"/>
    <property type="match status" value="1"/>
</dbReference>
<dbReference type="CDD" id="cd16024">
    <property type="entry name" value="GPI_EPT_2"/>
    <property type="match status" value="1"/>
</dbReference>
<evidence type="ECO:0000256" key="8">
    <source>
        <dbReference type="ARBA" id="ARBA00022989"/>
    </source>
</evidence>
<keyword evidence="14" id="KW-1185">Reference proteome</keyword>
<evidence type="ECO:0000256" key="5">
    <source>
        <dbReference type="ARBA" id="ARBA00022679"/>
    </source>
</evidence>
<dbReference type="FunFam" id="3.40.720.10:FF:000078">
    <property type="entry name" value="GPI ethanolamine phosphate transferase 2 isoform X4"/>
    <property type="match status" value="1"/>
</dbReference>
<dbReference type="InterPro" id="IPR045687">
    <property type="entry name" value="PIGG/GPI7_C"/>
</dbReference>
<feature type="transmembrane region" description="Helical" evidence="11">
    <location>
        <begin position="481"/>
        <end position="501"/>
    </location>
</feature>
<evidence type="ECO:0000256" key="2">
    <source>
        <dbReference type="ARBA" id="ARBA00004687"/>
    </source>
</evidence>
<name>A0AAV1WSC8_LUPLU</name>
<dbReference type="GO" id="GO:0051267">
    <property type="term" value="F:CP2 mannose-ethanolamine phosphotransferase activity"/>
    <property type="evidence" value="ECO:0007669"/>
    <property type="project" value="TreeGrafter"/>
</dbReference>
<feature type="transmembrane region" description="Helical" evidence="11">
    <location>
        <begin position="810"/>
        <end position="827"/>
    </location>
</feature>
<dbReference type="GO" id="GO:0006506">
    <property type="term" value="P:GPI anchor biosynthetic process"/>
    <property type="evidence" value="ECO:0007669"/>
    <property type="project" value="UniProtKB-KW"/>
</dbReference>
<dbReference type="Pfam" id="PF19316">
    <property type="entry name" value="PIGO_PIGG"/>
    <property type="match status" value="1"/>
</dbReference>
<evidence type="ECO:0000313" key="14">
    <source>
        <dbReference type="Proteomes" id="UP001497480"/>
    </source>
</evidence>
<keyword evidence="4" id="KW-0337">GPI-anchor biosynthesis</keyword>
<dbReference type="InterPro" id="IPR039527">
    <property type="entry name" value="PIGG/GPI7"/>
</dbReference>
<keyword evidence="10" id="KW-0325">Glycoprotein</keyword>
<evidence type="ECO:0000256" key="7">
    <source>
        <dbReference type="ARBA" id="ARBA00022824"/>
    </source>
</evidence>
<dbReference type="InterPro" id="IPR002591">
    <property type="entry name" value="Phosphodiest/P_Trfase"/>
</dbReference>
<dbReference type="SUPFAM" id="SSF53649">
    <property type="entry name" value="Alkaline phosphatase-like"/>
    <property type="match status" value="1"/>
</dbReference>
<evidence type="ECO:0000256" key="3">
    <source>
        <dbReference type="ARBA" id="ARBA00005315"/>
    </source>
</evidence>
<feature type="transmembrane region" description="Helical" evidence="11">
    <location>
        <begin position="703"/>
        <end position="723"/>
    </location>
</feature>
<feature type="transmembrane region" description="Helical" evidence="11">
    <location>
        <begin position="863"/>
        <end position="888"/>
    </location>
</feature>
<feature type="transmembrane region" description="Helical" evidence="11">
    <location>
        <begin position="664"/>
        <end position="683"/>
    </location>
</feature>
<evidence type="ECO:0000259" key="12">
    <source>
        <dbReference type="Pfam" id="PF19316"/>
    </source>
</evidence>
<keyword evidence="8 11" id="KW-1133">Transmembrane helix</keyword>
<dbReference type="EMBL" id="CAXHTB010000009">
    <property type="protein sequence ID" value="CAL0311858.1"/>
    <property type="molecule type" value="Genomic_DNA"/>
</dbReference>
<proteinExistence type="inferred from homology"/>
<dbReference type="InterPro" id="IPR017850">
    <property type="entry name" value="Alkaline_phosphatase_core_sf"/>
</dbReference>
<feature type="transmembrane region" description="Helical" evidence="11">
    <location>
        <begin position="759"/>
        <end position="777"/>
    </location>
</feature>
<feature type="transmembrane region" description="Helical" evidence="11">
    <location>
        <begin position="527"/>
        <end position="546"/>
    </location>
</feature>
<dbReference type="Gene3D" id="3.40.720.10">
    <property type="entry name" value="Alkaline Phosphatase, subunit A"/>
    <property type="match status" value="1"/>
</dbReference>
<feature type="domain" description="GPI ethanolamine phosphate transferase 2 C-terminal" evidence="12">
    <location>
        <begin position="524"/>
        <end position="971"/>
    </location>
</feature>
<organism evidence="13 14">
    <name type="scientific">Lupinus luteus</name>
    <name type="common">European yellow lupine</name>
    <dbReference type="NCBI Taxonomy" id="3873"/>
    <lineage>
        <taxon>Eukaryota</taxon>
        <taxon>Viridiplantae</taxon>
        <taxon>Streptophyta</taxon>
        <taxon>Embryophyta</taxon>
        <taxon>Tracheophyta</taxon>
        <taxon>Spermatophyta</taxon>
        <taxon>Magnoliopsida</taxon>
        <taxon>eudicotyledons</taxon>
        <taxon>Gunneridae</taxon>
        <taxon>Pentapetalae</taxon>
        <taxon>rosids</taxon>
        <taxon>fabids</taxon>
        <taxon>Fabales</taxon>
        <taxon>Fabaceae</taxon>
        <taxon>Papilionoideae</taxon>
        <taxon>50 kb inversion clade</taxon>
        <taxon>genistoids sensu lato</taxon>
        <taxon>core genistoids</taxon>
        <taxon>Genisteae</taxon>
        <taxon>Lupinus</taxon>
    </lineage>
</organism>
<comment type="similarity">
    <text evidence="3">Belongs to the PIGG/PIGN/PIGO family. PIGG subfamily.</text>
</comment>
<dbReference type="AlphaFoldDB" id="A0AAV1WSC8"/>
<evidence type="ECO:0000256" key="10">
    <source>
        <dbReference type="ARBA" id="ARBA00023180"/>
    </source>
</evidence>
<evidence type="ECO:0000256" key="11">
    <source>
        <dbReference type="SAM" id="Phobius"/>
    </source>
</evidence>
<feature type="transmembrane region" description="Helical" evidence="11">
    <location>
        <begin position="947"/>
        <end position="978"/>
    </location>
</feature>
<feature type="transmembrane region" description="Helical" evidence="11">
    <location>
        <begin position="908"/>
        <end position="935"/>
    </location>
</feature>
<dbReference type="Pfam" id="PF01663">
    <property type="entry name" value="Phosphodiest"/>
    <property type="match status" value="1"/>
</dbReference>
<comment type="pathway">
    <text evidence="2">Glycolipid biosynthesis; glycosylphosphatidylinositol-anchor biosynthesis.</text>
</comment>
<keyword evidence="9 11" id="KW-0472">Membrane</keyword>
<feature type="transmembrane region" description="Helical" evidence="11">
    <location>
        <begin position="9"/>
        <end position="32"/>
    </location>
</feature>
<feature type="transmembrane region" description="Helical" evidence="11">
    <location>
        <begin position="783"/>
        <end position="803"/>
    </location>
</feature>
<comment type="caution">
    <text evidence="13">The sequence shown here is derived from an EMBL/GenBank/DDBJ whole genome shotgun (WGS) entry which is preliminary data.</text>
</comment>
<dbReference type="GO" id="GO:0005789">
    <property type="term" value="C:endoplasmic reticulum membrane"/>
    <property type="evidence" value="ECO:0007669"/>
    <property type="project" value="UniProtKB-SubCell"/>
</dbReference>
<comment type="subcellular location">
    <subcellularLocation>
        <location evidence="1">Endoplasmic reticulum membrane</location>
        <topology evidence="1">Multi-pass membrane protein</topology>
    </subcellularLocation>
</comment>
<keyword evidence="6 11" id="KW-0812">Transmembrane</keyword>
<reference evidence="13 14" key="1">
    <citation type="submission" date="2024-03" db="EMBL/GenBank/DDBJ databases">
        <authorList>
            <person name="Martinez-Hernandez J."/>
        </authorList>
    </citation>
    <scope>NUCLEOTIDE SEQUENCE [LARGE SCALE GENOMIC DNA]</scope>
</reference>
<evidence type="ECO:0000313" key="13">
    <source>
        <dbReference type="EMBL" id="CAL0311858.1"/>
    </source>
</evidence>
<accession>A0AAV1WSC8</accession>